<organism evidence="1 2">
    <name type="scientific">Crocosphaera subtropica (strain ATCC 51142 / BH68)</name>
    <name type="common">Cyanothece sp. (strain ATCC 51142)</name>
    <dbReference type="NCBI Taxonomy" id="43989"/>
    <lineage>
        <taxon>Bacteria</taxon>
        <taxon>Bacillati</taxon>
        <taxon>Cyanobacteriota</taxon>
        <taxon>Cyanophyceae</taxon>
        <taxon>Oscillatoriophycideae</taxon>
        <taxon>Chroococcales</taxon>
        <taxon>Aphanothecaceae</taxon>
        <taxon>Crocosphaera</taxon>
        <taxon>Crocosphaera subtropica</taxon>
    </lineage>
</organism>
<keyword evidence="2" id="KW-1185">Reference proteome</keyword>
<dbReference type="AlphaFoldDB" id="B1X3C3"/>
<gene>
    <name evidence="1" type="ordered locus">cce_5288</name>
</gene>
<reference evidence="1 2" key="1">
    <citation type="journal article" date="2008" name="Proc. Natl. Acad. Sci. U.S.A.">
        <title>The genome of Cyanothece 51142, a unicellular diazotrophic cyanobacterium important in the marine nitrogen cycle.</title>
        <authorList>
            <person name="Welsh E.A."/>
            <person name="Liberton M."/>
            <person name="Stoeckel J."/>
            <person name="Loh T."/>
            <person name="Elvitigala T."/>
            <person name="Wang C."/>
            <person name="Wollam A."/>
            <person name="Fulton R.S."/>
            <person name="Clifton S.W."/>
            <person name="Jacobs J.M."/>
            <person name="Aurora R."/>
            <person name="Ghosh B.K."/>
            <person name="Sherman L.A."/>
            <person name="Smith R.D."/>
            <person name="Wilson R.K."/>
            <person name="Pakrasi H.B."/>
        </authorList>
    </citation>
    <scope>NUCLEOTIDE SEQUENCE [LARGE SCALE GENOMIC DNA]</scope>
    <source>
        <strain evidence="2">ATCC 51142 / BH68</strain>
        <plasmid evidence="2">C</plasmid>
    </source>
</reference>
<dbReference type="RefSeq" id="WP_009547970.1">
    <property type="nucleotide sequence ID" value="NC_010542.1"/>
</dbReference>
<proteinExistence type="predicted"/>
<geneLocation type="plasmid" evidence="2">
    <name>C</name>
</geneLocation>
<protein>
    <submittedName>
        <fullName evidence="1">Uncharacterized protein</fullName>
    </submittedName>
</protein>
<dbReference type="Proteomes" id="UP000001203">
    <property type="component" value="Plasmid pC"/>
</dbReference>
<name>B1X3C3_CROS5</name>
<evidence type="ECO:0000313" key="1">
    <source>
        <dbReference type="EMBL" id="ACB54634.1"/>
    </source>
</evidence>
<sequence>MSIEQQDFDDKPEWLVSVLKELEAYDKMGKEDKKKTFQELEKRIKKEALLEEQVENLGKNYLNNQDKN</sequence>
<evidence type="ECO:0000313" key="2">
    <source>
        <dbReference type="Proteomes" id="UP000001203"/>
    </source>
</evidence>
<keyword evidence="1" id="KW-0614">Plasmid</keyword>
<dbReference type="EMBL" id="CP000810">
    <property type="protein sequence ID" value="ACB54634.1"/>
    <property type="molecule type" value="Genomic_DNA"/>
</dbReference>
<dbReference type="KEGG" id="cyt:cce_5288"/>
<accession>B1X3C3</accession>
<dbReference type="HOGENOM" id="CLU_2786921_0_0_3"/>